<name>A0A0G1NPK8_9BACT</name>
<evidence type="ECO:0000313" key="3">
    <source>
        <dbReference type="Proteomes" id="UP000034107"/>
    </source>
</evidence>
<accession>A0A0G1NPK8</accession>
<organism evidence="2 3">
    <name type="scientific">Candidatus Nomurabacteria bacterium GW2011_GWA1_46_11</name>
    <dbReference type="NCBI Taxonomy" id="1618732"/>
    <lineage>
        <taxon>Bacteria</taxon>
        <taxon>Candidatus Nomuraibacteriota</taxon>
    </lineage>
</organism>
<dbReference type="EMBL" id="LCLS01000003">
    <property type="protein sequence ID" value="KKU22361.1"/>
    <property type="molecule type" value="Genomic_DNA"/>
</dbReference>
<evidence type="ECO:0000313" key="2">
    <source>
        <dbReference type="EMBL" id="KKU22361.1"/>
    </source>
</evidence>
<comment type="caution">
    <text evidence="2">The sequence shown here is derived from an EMBL/GenBank/DDBJ whole genome shotgun (WGS) entry which is preliminary data.</text>
</comment>
<proteinExistence type="predicted"/>
<feature type="compositionally biased region" description="Low complexity" evidence="1">
    <location>
        <begin position="37"/>
        <end position="62"/>
    </location>
</feature>
<dbReference type="AlphaFoldDB" id="A0A0G1NPK8"/>
<evidence type="ECO:0000256" key="1">
    <source>
        <dbReference type="SAM" id="MobiDB-lite"/>
    </source>
</evidence>
<feature type="region of interest" description="Disordered" evidence="1">
    <location>
        <begin position="137"/>
        <end position="172"/>
    </location>
</feature>
<feature type="compositionally biased region" description="Low complexity" evidence="1">
    <location>
        <begin position="140"/>
        <end position="169"/>
    </location>
</feature>
<feature type="region of interest" description="Disordered" evidence="1">
    <location>
        <begin position="37"/>
        <end position="69"/>
    </location>
</feature>
<sequence length="203" mass="21832">MDYLAGLFALVISFFISAYHNLPMSKPDFSFKPVTASPTLSNTPLSSPTSTPSVRPATTPTPNSIDLSDFRYPGGKIIQDESKSMVLETTDDYGKVSKWYQEKVNNLGTNTKVSSWSNLSVEASENTDITTNIKLSADSGNNNANNGEINTGKASVSVNSQSTTQSDSTGRLVTTIKSQTQIGQITISLIKHNNLTQVTLTVS</sequence>
<dbReference type="Proteomes" id="UP000034107">
    <property type="component" value="Unassembled WGS sequence"/>
</dbReference>
<reference evidence="2 3" key="1">
    <citation type="journal article" date="2015" name="Nature">
        <title>rRNA introns, odd ribosomes, and small enigmatic genomes across a large radiation of phyla.</title>
        <authorList>
            <person name="Brown C.T."/>
            <person name="Hug L.A."/>
            <person name="Thomas B.C."/>
            <person name="Sharon I."/>
            <person name="Castelle C.J."/>
            <person name="Singh A."/>
            <person name="Wilkins M.J."/>
            <person name="Williams K.H."/>
            <person name="Banfield J.F."/>
        </authorList>
    </citation>
    <scope>NUCLEOTIDE SEQUENCE [LARGE SCALE GENOMIC DNA]</scope>
</reference>
<protein>
    <submittedName>
        <fullName evidence="2">Uncharacterized protein</fullName>
    </submittedName>
</protein>
<gene>
    <name evidence="2" type="ORF">UX31_C0003G0027</name>
</gene>